<sequence>MRSRICNGSPRVNGLKSSSIAIPLRSSLLRRSAAKTYVLKSVTEDIKEKIPYVAQIKLCNQGNVTGSFSPCRRHFMLQKLKNMKNYNNYLEEGRSEDEAVQLYFQRLTMTTMLRRVVKRSVADFLFLVTTHHTHGILETFSYMFSLCCLGWKPMTKGLTGSNGAVAVAVAVAVAGVCGCGRLRFLAVLRDLYDWYCS</sequence>
<name>A0A078H846_BRANA</name>
<dbReference type="Proteomes" id="UP000028999">
    <property type="component" value="Unassembled WGS sequence"/>
</dbReference>
<keyword evidence="1" id="KW-1133">Transmembrane helix</keyword>
<gene>
    <name evidence="2" type="primary">BnaC04g19930D</name>
    <name evidence="2" type="ORF">GSBRNA2T00057198001</name>
</gene>
<keyword evidence="1" id="KW-0472">Membrane</keyword>
<organism evidence="2 3">
    <name type="scientific">Brassica napus</name>
    <name type="common">Rape</name>
    <dbReference type="NCBI Taxonomy" id="3708"/>
    <lineage>
        <taxon>Eukaryota</taxon>
        <taxon>Viridiplantae</taxon>
        <taxon>Streptophyta</taxon>
        <taxon>Embryophyta</taxon>
        <taxon>Tracheophyta</taxon>
        <taxon>Spermatophyta</taxon>
        <taxon>Magnoliopsida</taxon>
        <taxon>eudicotyledons</taxon>
        <taxon>Gunneridae</taxon>
        <taxon>Pentapetalae</taxon>
        <taxon>rosids</taxon>
        <taxon>malvids</taxon>
        <taxon>Brassicales</taxon>
        <taxon>Brassicaceae</taxon>
        <taxon>Brassiceae</taxon>
        <taxon>Brassica</taxon>
    </lineage>
</organism>
<accession>A0A078H846</accession>
<evidence type="ECO:0000313" key="3">
    <source>
        <dbReference type="Proteomes" id="UP000028999"/>
    </source>
</evidence>
<keyword evidence="3" id="KW-1185">Reference proteome</keyword>
<feature type="transmembrane region" description="Helical" evidence="1">
    <location>
        <begin position="124"/>
        <end position="144"/>
    </location>
</feature>
<evidence type="ECO:0000256" key="1">
    <source>
        <dbReference type="SAM" id="Phobius"/>
    </source>
</evidence>
<proteinExistence type="predicted"/>
<keyword evidence="1" id="KW-0812">Transmembrane</keyword>
<dbReference type="Gramene" id="CDY34690">
    <property type="protein sequence ID" value="CDY34690"/>
    <property type="gene ID" value="GSBRNA2T00057198001"/>
</dbReference>
<reference evidence="2 3" key="1">
    <citation type="journal article" date="2014" name="Science">
        <title>Plant genetics. Early allopolyploid evolution in the post-Neolithic Brassica napus oilseed genome.</title>
        <authorList>
            <person name="Chalhoub B."/>
            <person name="Denoeud F."/>
            <person name="Liu S."/>
            <person name="Parkin I.A."/>
            <person name="Tang H."/>
            <person name="Wang X."/>
            <person name="Chiquet J."/>
            <person name="Belcram H."/>
            <person name="Tong C."/>
            <person name="Samans B."/>
            <person name="Correa M."/>
            <person name="Da Silva C."/>
            <person name="Just J."/>
            <person name="Falentin C."/>
            <person name="Koh C.S."/>
            <person name="Le Clainche I."/>
            <person name="Bernard M."/>
            <person name="Bento P."/>
            <person name="Noel B."/>
            <person name="Labadie K."/>
            <person name="Alberti A."/>
            <person name="Charles M."/>
            <person name="Arnaud D."/>
            <person name="Guo H."/>
            <person name="Daviaud C."/>
            <person name="Alamery S."/>
            <person name="Jabbari K."/>
            <person name="Zhao M."/>
            <person name="Edger P.P."/>
            <person name="Chelaifa H."/>
            <person name="Tack D."/>
            <person name="Lassalle G."/>
            <person name="Mestiri I."/>
            <person name="Schnel N."/>
            <person name="Le Paslier M.C."/>
            <person name="Fan G."/>
            <person name="Renault V."/>
            <person name="Bayer P.E."/>
            <person name="Golicz A.A."/>
            <person name="Manoli S."/>
            <person name="Lee T.H."/>
            <person name="Thi V.H."/>
            <person name="Chalabi S."/>
            <person name="Hu Q."/>
            <person name="Fan C."/>
            <person name="Tollenaere R."/>
            <person name="Lu Y."/>
            <person name="Battail C."/>
            <person name="Shen J."/>
            <person name="Sidebottom C.H."/>
            <person name="Wang X."/>
            <person name="Canaguier A."/>
            <person name="Chauveau A."/>
            <person name="Berard A."/>
            <person name="Deniot G."/>
            <person name="Guan M."/>
            <person name="Liu Z."/>
            <person name="Sun F."/>
            <person name="Lim Y.P."/>
            <person name="Lyons E."/>
            <person name="Town C.D."/>
            <person name="Bancroft I."/>
            <person name="Wang X."/>
            <person name="Meng J."/>
            <person name="Ma J."/>
            <person name="Pires J.C."/>
            <person name="King G.J."/>
            <person name="Brunel D."/>
            <person name="Delourme R."/>
            <person name="Renard M."/>
            <person name="Aury J.M."/>
            <person name="Adams K.L."/>
            <person name="Batley J."/>
            <person name="Snowdon R.J."/>
            <person name="Tost J."/>
            <person name="Edwards D."/>
            <person name="Zhou Y."/>
            <person name="Hua W."/>
            <person name="Sharpe A.G."/>
            <person name="Paterson A.H."/>
            <person name="Guan C."/>
            <person name="Wincker P."/>
        </authorList>
    </citation>
    <scope>NUCLEOTIDE SEQUENCE [LARGE SCALE GENOMIC DNA]</scope>
    <source>
        <strain evidence="3">cv. Darmor-bzh</strain>
    </source>
</reference>
<dbReference type="EMBL" id="LK032339">
    <property type="protein sequence ID" value="CDY34690.1"/>
    <property type="molecule type" value="Genomic_DNA"/>
</dbReference>
<protein>
    <submittedName>
        <fullName evidence="2">BnaC04g19930D protein</fullName>
    </submittedName>
</protein>
<dbReference type="AlphaFoldDB" id="A0A078H846"/>
<feature type="transmembrane region" description="Helical" evidence="1">
    <location>
        <begin position="164"/>
        <end position="184"/>
    </location>
</feature>
<evidence type="ECO:0000313" key="2">
    <source>
        <dbReference type="EMBL" id="CDY34690.1"/>
    </source>
</evidence>
<dbReference type="PaxDb" id="3708-A0A078H846"/>